<keyword evidence="4" id="KW-0479">Metal-binding</keyword>
<proteinExistence type="inferred from homology"/>
<evidence type="ECO:0000313" key="11">
    <source>
        <dbReference type="Proteomes" id="UP000266841"/>
    </source>
</evidence>
<evidence type="ECO:0000256" key="5">
    <source>
        <dbReference type="ARBA" id="ARBA00022982"/>
    </source>
</evidence>
<dbReference type="Pfam" id="PF00111">
    <property type="entry name" value="Fer2"/>
    <property type="match status" value="1"/>
</dbReference>
<dbReference type="PANTHER" id="PTHR23426:SF72">
    <property type="entry name" value="2FE-2S FERREDOXIN-TYPE DOMAIN-CONTAINING PROTEIN"/>
    <property type="match status" value="1"/>
</dbReference>
<keyword evidence="6" id="KW-0408">Iron</keyword>
<dbReference type="eggNOG" id="KOG3309">
    <property type="taxonomic scope" value="Eukaryota"/>
</dbReference>
<dbReference type="GO" id="GO:0005739">
    <property type="term" value="C:mitochondrion"/>
    <property type="evidence" value="ECO:0007669"/>
    <property type="project" value="TreeGrafter"/>
</dbReference>
<accession>K0SI29</accession>
<keyword evidence="7" id="KW-0411">Iron-sulfur</keyword>
<dbReference type="CDD" id="cd00207">
    <property type="entry name" value="fer2"/>
    <property type="match status" value="1"/>
</dbReference>
<feature type="domain" description="2Fe-2S ferredoxin-type" evidence="9">
    <location>
        <begin position="49"/>
        <end position="157"/>
    </location>
</feature>
<comment type="cofactor">
    <cofactor evidence="8">
        <name>[2Fe-2S] cluster</name>
        <dbReference type="ChEBI" id="CHEBI:190135"/>
    </cofactor>
</comment>
<evidence type="ECO:0000259" key="9">
    <source>
        <dbReference type="PROSITE" id="PS51085"/>
    </source>
</evidence>
<dbReference type="InterPro" id="IPR012675">
    <property type="entry name" value="Beta-grasp_dom_sf"/>
</dbReference>
<dbReference type="Proteomes" id="UP000266841">
    <property type="component" value="Unassembled WGS sequence"/>
</dbReference>
<evidence type="ECO:0000256" key="1">
    <source>
        <dbReference type="ARBA" id="ARBA00010914"/>
    </source>
</evidence>
<dbReference type="PANTHER" id="PTHR23426">
    <property type="entry name" value="FERREDOXIN/ADRENODOXIN"/>
    <property type="match status" value="1"/>
</dbReference>
<dbReference type="GO" id="GO:0140647">
    <property type="term" value="P:P450-containing electron transport chain"/>
    <property type="evidence" value="ECO:0007669"/>
    <property type="project" value="InterPro"/>
</dbReference>
<dbReference type="OrthoDB" id="268593at2759"/>
<dbReference type="Gene3D" id="3.10.20.30">
    <property type="match status" value="1"/>
</dbReference>
<evidence type="ECO:0000256" key="7">
    <source>
        <dbReference type="ARBA" id="ARBA00023014"/>
    </source>
</evidence>
<evidence type="ECO:0000256" key="8">
    <source>
        <dbReference type="ARBA" id="ARBA00034078"/>
    </source>
</evidence>
<dbReference type="InterPro" id="IPR001041">
    <property type="entry name" value="2Fe-2S_ferredoxin-type"/>
</dbReference>
<reference evidence="10 11" key="1">
    <citation type="journal article" date="2012" name="Genome Biol.">
        <title>Genome and low-iron response of an oceanic diatom adapted to chronic iron limitation.</title>
        <authorList>
            <person name="Lommer M."/>
            <person name="Specht M."/>
            <person name="Roy A.S."/>
            <person name="Kraemer L."/>
            <person name="Andreson R."/>
            <person name="Gutowska M.A."/>
            <person name="Wolf J."/>
            <person name="Bergner S.V."/>
            <person name="Schilhabel M.B."/>
            <person name="Klostermeier U.C."/>
            <person name="Beiko R.G."/>
            <person name="Rosenstiel P."/>
            <person name="Hippler M."/>
            <person name="Laroche J."/>
        </authorList>
    </citation>
    <scope>NUCLEOTIDE SEQUENCE [LARGE SCALE GENOMIC DNA]</scope>
    <source>
        <strain evidence="10 11">CCMP1005</strain>
    </source>
</reference>
<comment type="similarity">
    <text evidence="1">Belongs to the adrenodoxin/putidaredoxin family.</text>
</comment>
<gene>
    <name evidence="10" type="ORF">THAOC_13269</name>
</gene>
<dbReference type="SUPFAM" id="SSF54292">
    <property type="entry name" value="2Fe-2S ferredoxin-like"/>
    <property type="match status" value="1"/>
</dbReference>
<keyword evidence="3" id="KW-0001">2Fe-2S</keyword>
<comment type="caution">
    <text evidence="10">The sequence shown here is derived from an EMBL/GenBank/DDBJ whole genome shotgun (WGS) entry which is preliminary data.</text>
</comment>
<evidence type="ECO:0000256" key="3">
    <source>
        <dbReference type="ARBA" id="ARBA00022714"/>
    </source>
</evidence>
<keyword evidence="5" id="KW-0249">Electron transport</keyword>
<dbReference type="InterPro" id="IPR001055">
    <property type="entry name" value="Adrenodoxin-like"/>
</dbReference>
<dbReference type="GO" id="GO:0051537">
    <property type="term" value="F:2 iron, 2 sulfur cluster binding"/>
    <property type="evidence" value="ECO:0007669"/>
    <property type="project" value="UniProtKB-KW"/>
</dbReference>
<organism evidence="10 11">
    <name type="scientific">Thalassiosira oceanica</name>
    <name type="common">Marine diatom</name>
    <dbReference type="NCBI Taxonomy" id="159749"/>
    <lineage>
        <taxon>Eukaryota</taxon>
        <taxon>Sar</taxon>
        <taxon>Stramenopiles</taxon>
        <taxon>Ochrophyta</taxon>
        <taxon>Bacillariophyta</taxon>
        <taxon>Coscinodiscophyceae</taxon>
        <taxon>Thalassiosirophycidae</taxon>
        <taxon>Thalassiosirales</taxon>
        <taxon>Thalassiosiraceae</taxon>
        <taxon>Thalassiosira</taxon>
    </lineage>
</organism>
<dbReference type="PROSITE" id="PS51085">
    <property type="entry name" value="2FE2S_FER_2"/>
    <property type="match status" value="1"/>
</dbReference>
<protein>
    <recommendedName>
        <fullName evidence="9">2Fe-2S ferredoxin-type domain-containing protein</fullName>
    </recommendedName>
</protein>
<evidence type="ECO:0000256" key="6">
    <source>
        <dbReference type="ARBA" id="ARBA00023004"/>
    </source>
</evidence>
<sequence length="170" mass="18782">MWRPTSRPRPVAVSRHLQEVGCMKNQSQSQCGIRIRWHGGGPGQDAPTVNIKFINSDDSETAVAARVDEVLLRVAHRTGVEMEGACEGVCACSTCHVVLEQNLYDTLIDEMEDGALSEDEEDMLDMAFGLTHTSRLGCQIKISEDMEGAVFQLPKATRNFYVDGHVPQPH</sequence>
<dbReference type="GO" id="GO:0009055">
    <property type="term" value="F:electron transfer activity"/>
    <property type="evidence" value="ECO:0007669"/>
    <property type="project" value="TreeGrafter"/>
</dbReference>
<evidence type="ECO:0000256" key="2">
    <source>
        <dbReference type="ARBA" id="ARBA00022448"/>
    </source>
</evidence>
<dbReference type="GO" id="GO:0046872">
    <property type="term" value="F:metal ion binding"/>
    <property type="evidence" value="ECO:0007669"/>
    <property type="project" value="UniProtKB-KW"/>
</dbReference>
<name>K0SI29_THAOC</name>
<keyword evidence="2" id="KW-0813">Transport</keyword>
<dbReference type="EMBL" id="AGNL01015431">
    <property type="protein sequence ID" value="EJK65833.1"/>
    <property type="molecule type" value="Genomic_DNA"/>
</dbReference>
<keyword evidence="11" id="KW-1185">Reference proteome</keyword>
<dbReference type="AlphaFoldDB" id="K0SI29"/>
<dbReference type="InterPro" id="IPR036010">
    <property type="entry name" value="2Fe-2S_ferredoxin-like_sf"/>
</dbReference>
<evidence type="ECO:0000256" key="4">
    <source>
        <dbReference type="ARBA" id="ARBA00022723"/>
    </source>
</evidence>
<evidence type="ECO:0000313" key="10">
    <source>
        <dbReference type="EMBL" id="EJK65833.1"/>
    </source>
</evidence>
<dbReference type="OMA" id="VVMGYEG"/>